<evidence type="ECO:0000256" key="1">
    <source>
        <dbReference type="NCBIfam" id="TIGR02097"/>
    </source>
</evidence>
<proteinExistence type="predicted"/>
<comment type="caution">
    <text evidence="3">The sequence shown here is derived from an EMBL/GenBank/DDBJ whole genome shotgun (WGS) entry which is preliminary data.</text>
</comment>
<dbReference type="InterPro" id="IPR011722">
    <property type="entry name" value="Hemimethylated_DNA-bd_dom"/>
</dbReference>
<evidence type="ECO:0000313" key="3">
    <source>
        <dbReference type="EMBL" id="GAA0392396.1"/>
    </source>
</evidence>
<evidence type="ECO:0000259" key="2">
    <source>
        <dbReference type="SMART" id="SM00992"/>
    </source>
</evidence>
<protein>
    <recommendedName>
        <fullName evidence="1">Heat shock protein HspQ</fullName>
    </recommendedName>
</protein>
<organism evidence="3 4">
    <name type="scientific">Brevundimonas terrae</name>
    <dbReference type="NCBI Taxonomy" id="363631"/>
    <lineage>
        <taxon>Bacteria</taxon>
        <taxon>Pseudomonadati</taxon>
        <taxon>Pseudomonadota</taxon>
        <taxon>Alphaproteobacteria</taxon>
        <taxon>Caulobacterales</taxon>
        <taxon>Caulobacteraceae</taxon>
        <taxon>Brevundimonas</taxon>
    </lineage>
</organism>
<reference evidence="4" key="1">
    <citation type="journal article" date="2019" name="Int. J. Syst. Evol. Microbiol.">
        <title>The Global Catalogue of Microorganisms (GCM) 10K type strain sequencing project: providing services to taxonomists for standard genome sequencing and annotation.</title>
        <authorList>
            <consortium name="The Broad Institute Genomics Platform"/>
            <consortium name="The Broad Institute Genome Sequencing Center for Infectious Disease"/>
            <person name="Wu L."/>
            <person name="Ma J."/>
        </authorList>
    </citation>
    <scope>NUCLEOTIDE SEQUENCE [LARGE SCALE GENOMIC DNA]</scope>
    <source>
        <strain evidence="4">JCM 13476</strain>
    </source>
</reference>
<dbReference type="SMART" id="SM00992">
    <property type="entry name" value="YccV-like"/>
    <property type="match status" value="1"/>
</dbReference>
<feature type="domain" description="Hemimethylated DNA-binding" evidence="2">
    <location>
        <begin position="22"/>
        <end position="115"/>
    </location>
</feature>
<dbReference type="Proteomes" id="UP001500791">
    <property type="component" value="Unassembled WGS sequence"/>
</dbReference>
<evidence type="ECO:0000313" key="4">
    <source>
        <dbReference type="Proteomes" id="UP001500791"/>
    </source>
</evidence>
<keyword evidence="4" id="KW-1185">Reference proteome</keyword>
<accession>A0ABP3I805</accession>
<dbReference type="NCBIfam" id="TIGR02097">
    <property type="entry name" value="yccV"/>
    <property type="match status" value="1"/>
</dbReference>
<dbReference type="InterPro" id="IPR036623">
    <property type="entry name" value="Hemimethylated_DNA-bd_sf"/>
</dbReference>
<dbReference type="SUPFAM" id="SSF141255">
    <property type="entry name" value="YccV-like"/>
    <property type="match status" value="1"/>
</dbReference>
<name>A0ABP3I805_9CAUL</name>
<dbReference type="Pfam" id="PF08755">
    <property type="entry name" value="YccV-like"/>
    <property type="match status" value="1"/>
</dbReference>
<dbReference type="EMBL" id="BAAAEJ010000007">
    <property type="protein sequence ID" value="GAA0392396.1"/>
    <property type="molecule type" value="Genomic_DNA"/>
</dbReference>
<dbReference type="Gene3D" id="2.30.30.390">
    <property type="entry name" value="Hemimethylated DNA-binding domain"/>
    <property type="match status" value="1"/>
</dbReference>
<sequence>MTIFKATFMCAKRIRLMTQARTARFGLGQKVRHIHHVFYGLVLDVDARYQGPIEDIGSINPEQPFYSVMVETDDGVAIAYAAEEALAVTEGVEPISEQEQCRLFTVGSNGRHAPRVHALQ</sequence>
<gene>
    <name evidence="3" type="ORF">GCM10009093_18750</name>
</gene>